<dbReference type="NCBIfam" id="TIGR00732">
    <property type="entry name" value="dprA"/>
    <property type="match status" value="1"/>
</dbReference>
<evidence type="ECO:0000313" key="6">
    <source>
        <dbReference type="Proteomes" id="UP001213083"/>
    </source>
</evidence>
<dbReference type="Proteomes" id="UP000292818">
    <property type="component" value="Unassembled WGS sequence"/>
</dbReference>
<proteinExistence type="inferred from homology"/>
<evidence type="ECO:0000313" key="3">
    <source>
        <dbReference type="EMBL" id="MDA3782496.1"/>
    </source>
</evidence>
<gene>
    <name evidence="3" type="primary">dprA</name>
    <name evidence="4" type="ORF">LDELB18P1_1087</name>
    <name evidence="3" type="ORF">PF593_04945</name>
</gene>
<dbReference type="EMBL" id="JAQIEV010000013">
    <property type="protein sequence ID" value="MDA3782496.1"/>
    <property type="molecule type" value="Genomic_DNA"/>
</dbReference>
<accession>A0A2I1S926</accession>
<reference evidence="3 6" key="2">
    <citation type="submission" date="2023-01" db="EMBL/GenBank/DDBJ databases">
        <title>Sequencing of the bacterial strains from artisanal fermented milk Matsoni.</title>
        <authorList>
            <person name="Rozman V."/>
            <person name="Accetto T."/>
            <person name="Bogovic Matijasic B."/>
        </authorList>
    </citation>
    <scope>NUCLEOTIDE SEQUENCE [LARGE SCALE GENOMIC DNA]</scope>
    <source>
        <strain evidence="3">Lbl143</strain>
        <strain evidence="6">lbl143</strain>
    </source>
</reference>
<evidence type="ECO:0000259" key="2">
    <source>
        <dbReference type="Pfam" id="PF02481"/>
    </source>
</evidence>
<sequence>MNKTEFLLRLKLQKGLSYLKILQVMQQMPPDEDVDHEWLNCLELPDEILYRVERAFLSDRYESAIENLQRNFKIISFFDDAYPVRLREIYRPPILLFAKGDLSLLEKEVTVIVGSRTPSQYSGKVIENLMPVLLKKKQVIASGLAKGVDALAHQNTLNFGGKTIAVVANGLNYFYPRENTLLQQQIAARGLLLSEYLPDTPPRPFRFPERNRILAGICKNVIVTEAKAHSGSLITANLALQENRNVFAVPGAITSPLSAGTNQLISAGATPVIDKEIDL</sequence>
<dbReference type="Gene3D" id="3.40.50.450">
    <property type="match status" value="1"/>
</dbReference>
<feature type="domain" description="Smf/DprA SLOG" evidence="2">
    <location>
        <begin position="73"/>
        <end position="274"/>
    </location>
</feature>
<protein>
    <submittedName>
        <fullName evidence="3 4">DNA processing protein DprA</fullName>
    </submittedName>
</protein>
<evidence type="ECO:0000256" key="1">
    <source>
        <dbReference type="ARBA" id="ARBA00006525"/>
    </source>
</evidence>
<comment type="similarity">
    <text evidence="1">Belongs to the DprA/Smf family.</text>
</comment>
<evidence type="ECO:0000313" key="4">
    <source>
        <dbReference type="EMBL" id="RZM16399.1"/>
    </source>
</evidence>
<dbReference type="AlphaFoldDB" id="A0A2I1S926"/>
<dbReference type="InterPro" id="IPR057666">
    <property type="entry name" value="DrpA_SLOG"/>
</dbReference>
<comment type="caution">
    <text evidence="4">The sequence shown here is derived from an EMBL/GenBank/DDBJ whole genome shotgun (WGS) entry which is preliminary data.</text>
</comment>
<evidence type="ECO:0000313" key="5">
    <source>
        <dbReference type="Proteomes" id="UP000292818"/>
    </source>
</evidence>
<dbReference type="Pfam" id="PF02481">
    <property type="entry name" value="DNA_processg_A"/>
    <property type="match status" value="1"/>
</dbReference>
<dbReference type="RefSeq" id="WP_003615351.1">
    <property type="nucleotide sequence ID" value="NZ_BNHP01000004.1"/>
</dbReference>
<reference evidence="4 5" key="1">
    <citation type="submission" date="2019-01" db="EMBL/GenBank/DDBJ databases">
        <title>Colonization of the human gut by bovine bacteria present in Parmesan cheese.</title>
        <authorList>
            <person name="Lugli G.A."/>
            <person name="Milani C."/>
        </authorList>
    </citation>
    <scope>NUCLEOTIDE SEQUENCE [LARGE SCALE GENOMIC DNA]</scope>
    <source>
        <strain evidence="4 5">LDELB18P1</strain>
    </source>
</reference>
<name>A0A2I1S926_9LACO</name>
<dbReference type="GO" id="GO:0009294">
    <property type="term" value="P:DNA-mediated transformation"/>
    <property type="evidence" value="ECO:0007669"/>
    <property type="project" value="InterPro"/>
</dbReference>
<dbReference type="PANTHER" id="PTHR43022:SF1">
    <property type="entry name" value="PROTEIN SMF"/>
    <property type="match status" value="1"/>
</dbReference>
<dbReference type="Proteomes" id="UP001213083">
    <property type="component" value="Unassembled WGS sequence"/>
</dbReference>
<dbReference type="InterPro" id="IPR003488">
    <property type="entry name" value="DprA"/>
</dbReference>
<dbReference type="SUPFAM" id="SSF102405">
    <property type="entry name" value="MCP/YpsA-like"/>
    <property type="match status" value="1"/>
</dbReference>
<dbReference type="EMBL" id="SETJ01000045">
    <property type="protein sequence ID" value="RZM16399.1"/>
    <property type="molecule type" value="Genomic_DNA"/>
</dbReference>
<organism evidence="4 5">
    <name type="scientific">Lactobacillus delbrueckii</name>
    <dbReference type="NCBI Taxonomy" id="1584"/>
    <lineage>
        <taxon>Bacteria</taxon>
        <taxon>Bacillati</taxon>
        <taxon>Bacillota</taxon>
        <taxon>Bacilli</taxon>
        <taxon>Lactobacillales</taxon>
        <taxon>Lactobacillaceae</taxon>
        <taxon>Lactobacillus</taxon>
    </lineage>
</organism>
<dbReference type="PANTHER" id="PTHR43022">
    <property type="entry name" value="PROTEIN SMF"/>
    <property type="match status" value="1"/>
</dbReference>